<dbReference type="SMART" id="SM00387">
    <property type="entry name" value="HATPase_c"/>
    <property type="match status" value="1"/>
</dbReference>
<dbReference type="CDD" id="cd00075">
    <property type="entry name" value="HATPase"/>
    <property type="match status" value="1"/>
</dbReference>
<dbReference type="Proteomes" id="UP000183417">
    <property type="component" value="Unassembled WGS sequence"/>
</dbReference>
<dbReference type="PRINTS" id="PR00344">
    <property type="entry name" value="BCTRLSENSOR"/>
</dbReference>
<dbReference type="SUPFAM" id="SSF55874">
    <property type="entry name" value="ATPase domain of HSP90 chaperone/DNA topoisomerase II/histidine kinase"/>
    <property type="match status" value="1"/>
</dbReference>
<evidence type="ECO:0000256" key="7">
    <source>
        <dbReference type="ARBA" id="ARBA00022840"/>
    </source>
</evidence>
<dbReference type="InterPro" id="IPR036097">
    <property type="entry name" value="HisK_dim/P_sf"/>
</dbReference>
<evidence type="ECO:0000313" key="11">
    <source>
        <dbReference type="EMBL" id="SDY75515.1"/>
    </source>
</evidence>
<evidence type="ECO:0000256" key="6">
    <source>
        <dbReference type="ARBA" id="ARBA00022777"/>
    </source>
</evidence>
<keyword evidence="9" id="KW-0812">Transmembrane</keyword>
<dbReference type="SUPFAM" id="SSF47384">
    <property type="entry name" value="Homodimeric domain of signal transducing histidine kinase"/>
    <property type="match status" value="1"/>
</dbReference>
<keyword evidence="4" id="KW-0808">Transferase</keyword>
<sequence length="505" mass="53553">MRCHVTPARHGVTFTAAAQDDAALAARRGPPFGVCSSASLQEPALSPQKSIQRDLVILWLTISAVALVLAWLLLLLTRQGTEPQITRARDAAGVSCSALQAGAARMGLAGLTADTPSAQARSAAQAVLDLALRERPGMEGGFWREGPGVVAYAFPTYDGSGIKRDAPSAEMERIASTAQRARDSAGLVTDLRPGLREAVVFAACPAQADAPGLVAWTLMRVPLISADVVNPLILAVSLLLGMVLVSGLWLGRMLRRWQRQSAQMEQQLLGAERLATLGRLSAGLAHEIRNPLGTMRMKAENALAAPEPLRQARSQGALEAVLAQTARLEDLVSSLLALTQPFRVHPEPVDLQQLLDERLQAHAEMAQASGVQLATAVSAGLARDLREGRRPLLDPAQMARALDNLLLNALAHTADGGRVELGADRDAKGCLRLWIADDGTGIAAELRDTLFEPFTTARPGGTGLGLALVREIVQAHGGRIALAKTAQGKTAQGTRIEMEFPWPAS</sequence>
<evidence type="ECO:0000256" key="4">
    <source>
        <dbReference type="ARBA" id="ARBA00022679"/>
    </source>
</evidence>
<keyword evidence="5" id="KW-0547">Nucleotide-binding</keyword>
<proteinExistence type="predicted"/>
<dbReference type="PANTHER" id="PTHR43065">
    <property type="entry name" value="SENSOR HISTIDINE KINASE"/>
    <property type="match status" value="1"/>
</dbReference>
<dbReference type="GO" id="GO:0000155">
    <property type="term" value="F:phosphorelay sensor kinase activity"/>
    <property type="evidence" value="ECO:0007669"/>
    <property type="project" value="InterPro"/>
</dbReference>
<reference evidence="11 12" key="1">
    <citation type="submission" date="2016-10" db="EMBL/GenBank/DDBJ databases">
        <authorList>
            <person name="de Groot N.N."/>
        </authorList>
    </citation>
    <scope>NUCLEOTIDE SEQUENCE [LARGE SCALE GENOMIC DNA]</scope>
    <source>
        <strain evidence="11 12">LMG 24775</strain>
    </source>
</reference>
<evidence type="ECO:0000256" key="8">
    <source>
        <dbReference type="ARBA" id="ARBA00023012"/>
    </source>
</evidence>
<feature type="transmembrane region" description="Helical" evidence="9">
    <location>
        <begin position="55"/>
        <end position="76"/>
    </location>
</feature>
<evidence type="ECO:0000256" key="2">
    <source>
        <dbReference type="ARBA" id="ARBA00012438"/>
    </source>
</evidence>
<gene>
    <name evidence="11" type="ORF">SAMN05421547_107253</name>
</gene>
<keyword evidence="9" id="KW-0472">Membrane</keyword>
<keyword evidence="6 11" id="KW-0418">Kinase</keyword>
<organism evidence="11 12">
    <name type="scientific">Delftia lacustris</name>
    <dbReference type="NCBI Taxonomy" id="558537"/>
    <lineage>
        <taxon>Bacteria</taxon>
        <taxon>Pseudomonadati</taxon>
        <taxon>Pseudomonadota</taxon>
        <taxon>Betaproteobacteria</taxon>
        <taxon>Burkholderiales</taxon>
        <taxon>Comamonadaceae</taxon>
        <taxon>Delftia</taxon>
    </lineage>
</organism>
<evidence type="ECO:0000256" key="3">
    <source>
        <dbReference type="ARBA" id="ARBA00022553"/>
    </source>
</evidence>
<feature type="domain" description="Histidine kinase" evidence="10">
    <location>
        <begin position="283"/>
        <end position="504"/>
    </location>
</feature>
<keyword evidence="3" id="KW-0597">Phosphoprotein</keyword>
<dbReference type="AlphaFoldDB" id="A0A1H3MHH8"/>
<dbReference type="InterPro" id="IPR005467">
    <property type="entry name" value="His_kinase_dom"/>
</dbReference>
<evidence type="ECO:0000256" key="5">
    <source>
        <dbReference type="ARBA" id="ARBA00022741"/>
    </source>
</evidence>
<dbReference type="Gene3D" id="1.10.287.130">
    <property type="match status" value="1"/>
</dbReference>
<dbReference type="GO" id="GO:0005524">
    <property type="term" value="F:ATP binding"/>
    <property type="evidence" value="ECO:0007669"/>
    <property type="project" value="UniProtKB-KW"/>
</dbReference>
<feature type="transmembrane region" description="Helical" evidence="9">
    <location>
        <begin position="228"/>
        <end position="250"/>
    </location>
</feature>
<protein>
    <recommendedName>
        <fullName evidence="2">histidine kinase</fullName>
        <ecNumber evidence="2">2.7.13.3</ecNumber>
    </recommendedName>
</protein>
<comment type="catalytic activity">
    <reaction evidence="1">
        <text>ATP + protein L-histidine = ADP + protein N-phospho-L-histidine.</text>
        <dbReference type="EC" id="2.7.13.3"/>
    </reaction>
</comment>
<dbReference type="PROSITE" id="PS50109">
    <property type="entry name" value="HIS_KIN"/>
    <property type="match status" value="1"/>
</dbReference>
<dbReference type="EMBL" id="FNPE01000007">
    <property type="protein sequence ID" value="SDY75515.1"/>
    <property type="molecule type" value="Genomic_DNA"/>
</dbReference>
<dbReference type="InterPro" id="IPR003661">
    <property type="entry name" value="HisK_dim/P_dom"/>
</dbReference>
<evidence type="ECO:0000259" key="10">
    <source>
        <dbReference type="PROSITE" id="PS50109"/>
    </source>
</evidence>
<evidence type="ECO:0000313" key="12">
    <source>
        <dbReference type="Proteomes" id="UP000183417"/>
    </source>
</evidence>
<dbReference type="InterPro" id="IPR004358">
    <property type="entry name" value="Sig_transdc_His_kin-like_C"/>
</dbReference>
<dbReference type="SMART" id="SM00388">
    <property type="entry name" value="HisKA"/>
    <property type="match status" value="1"/>
</dbReference>
<dbReference type="PANTHER" id="PTHR43065:SF10">
    <property type="entry name" value="PEROXIDE STRESS-ACTIVATED HISTIDINE KINASE MAK3"/>
    <property type="match status" value="1"/>
</dbReference>
<dbReference type="InterPro" id="IPR003594">
    <property type="entry name" value="HATPase_dom"/>
</dbReference>
<accession>A0A1H3MHH8</accession>
<dbReference type="Pfam" id="PF02518">
    <property type="entry name" value="HATPase_c"/>
    <property type="match status" value="1"/>
</dbReference>
<dbReference type="InterPro" id="IPR036890">
    <property type="entry name" value="HATPase_C_sf"/>
</dbReference>
<dbReference type="CDD" id="cd00082">
    <property type="entry name" value="HisKA"/>
    <property type="match status" value="1"/>
</dbReference>
<keyword evidence="7" id="KW-0067">ATP-binding</keyword>
<keyword evidence="9" id="KW-1133">Transmembrane helix</keyword>
<keyword evidence="8" id="KW-0902">Two-component regulatory system</keyword>
<dbReference type="Gene3D" id="3.30.565.10">
    <property type="entry name" value="Histidine kinase-like ATPase, C-terminal domain"/>
    <property type="match status" value="1"/>
</dbReference>
<dbReference type="EC" id="2.7.13.3" evidence="2"/>
<evidence type="ECO:0000256" key="1">
    <source>
        <dbReference type="ARBA" id="ARBA00000085"/>
    </source>
</evidence>
<name>A0A1H3MHH8_9BURK</name>
<dbReference type="Pfam" id="PF00512">
    <property type="entry name" value="HisKA"/>
    <property type="match status" value="1"/>
</dbReference>
<evidence type="ECO:0000256" key="9">
    <source>
        <dbReference type="SAM" id="Phobius"/>
    </source>
</evidence>